<organism evidence="1 2">
    <name type="scientific">Rhynchosporium secalis</name>
    <name type="common">Barley scald fungus</name>
    <dbReference type="NCBI Taxonomy" id="38038"/>
    <lineage>
        <taxon>Eukaryota</taxon>
        <taxon>Fungi</taxon>
        <taxon>Dikarya</taxon>
        <taxon>Ascomycota</taxon>
        <taxon>Pezizomycotina</taxon>
        <taxon>Leotiomycetes</taxon>
        <taxon>Helotiales</taxon>
        <taxon>Ploettnerulaceae</taxon>
        <taxon>Rhynchosporium</taxon>
    </lineage>
</organism>
<protein>
    <submittedName>
        <fullName evidence="1">Uncharacterized protein</fullName>
    </submittedName>
</protein>
<accession>A0A1E1M7C9</accession>
<reference evidence="2" key="1">
    <citation type="submission" date="2016-03" db="EMBL/GenBank/DDBJ databases">
        <authorList>
            <person name="Guldener U."/>
        </authorList>
    </citation>
    <scope>NUCLEOTIDE SEQUENCE [LARGE SCALE GENOMIC DNA]</scope>
</reference>
<dbReference type="EMBL" id="FJVC01000200">
    <property type="protein sequence ID" value="CZT45010.1"/>
    <property type="molecule type" value="Genomic_DNA"/>
</dbReference>
<keyword evidence="2" id="KW-1185">Reference proteome</keyword>
<evidence type="ECO:0000313" key="2">
    <source>
        <dbReference type="Proteomes" id="UP000177625"/>
    </source>
</evidence>
<gene>
    <name evidence="1" type="ORF">RSE6_05281</name>
</gene>
<proteinExistence type="predicted"/>
<dbReference type="AlphaFoldDB" id="A0A1E1M7C9"/>
<sequence>MTHALYDIYGCHLQFAAQALEIVNHGRPSGSSFLLGLTFDLGREDGMVGDLLLDYPMPDDETLTALELELDKHKLT</sequence>
<evidence type="ECO:0000313" key="1">
    <source>
        <dbReference type="EMBL" id="CZT45010.1"/>
    </source>
</evidence>
<name>A0A1E1M7C9_RHYSE</name>
<dbReference type="Proteomes" id="UP000177625">
    <property type="component" value="Unassembled WGS sequence"/>
</dbReference>